<reference evidence="3 4" key="1">
    <citation type="journal article" date="2020" name="Mol. Biol. Evol.">
        <title>Distinct Expression and Methylation Patterns for Genes with Different Fates following a Single Whole-Genome Duplication in Flowering Plants.</title>
        <authorList>
            <person name="Shi T."/>
            <person name="Rahmani R.S."/>
            <person name="Gugger P.F."/>
            <person name="Wang M."/>
            <person name="Li H."/>
            <person name="Zhang Y."/>
            <person name="Li Z."/>
            <person name="Wang Q."/>
            <person name="Van de Peer Y."/>
            <person name="Marchal K."/>
            <person name="Chen J."/>
        </authorList>
    </citation>
    <scope>NUCLEOTIDE SEQUENCE [LARGE SCALE GENOMIC DNA]</scope>
    <source>
        <tissue evidence="3">Leaf</tissue>
    </source>
</reference>
<protein>
    <recommendedName>
        <fullName evidence="2">Retrotransposon gag domain-containing protein</fullName>
    </recommendedName>
</protein>
<evidence type="ECO:0000259" key="2">
    <source>
        <dbReference type="Pfam" id="PF03732"/>
    </source>
</evidence>
<dbReference type="InterPro" id="IPR021109">
    <property type="entry name" value="Peptidase_aspartic_dom_sf"/>
</dbReference>
<sequence>MVESTRQQTSIREVEAALTRKLNETNARLDQSIAGLKDMIMALVNQQARHQQTGETLGRGYPRNGGDGNSFSDSSFSTRLTKVDFPRFNGDHVEDWLYKCDQFFTLDNTSFAAKVKLAAIHLEGKALQWHHTLMNRFGPAFDDSMSELMSLKQSGSVVEYMEQFENILTRVELTEEYKIICFITGLEYETQMHVRMFHPTIIQHATNLAKLFESTQKYKQSKYNSQIENVYPKAVSNNQTSKQGTIKTPPSIPLKIQGTPILDKPPTVYSAAEMVDKRAKGLCMFCDEPFTPGHQLKHKRTQLYDEDDTTEECKEEEPPIEPCISVNAITGNSHFQTMRVIGYHKKRPLQILINSGNTHNFVDEQVVKKLGCKVETTKLMAVSVADGNKVYIATVCKGFSWQIQGTTFAADCMVLPLGFCDVVLGIQWLSTLGHIVWDFQ</sequence>
<evidence type="ECO:0000313" key="4">
    <source>
        <dbReference type="Proteomes" id="UP000607653"/>
    </source>
</evidence>
<dbReference type="EMBL" id="DUZY01000001">
    <property type="protein sequence ID" value="DAD20694.1"/>
    <property type="molecule type" value="Genomic_DNA"/>
</dbReference>
<dbReference type="Proteomes" id="UP000607653">
    <property type="component" value="Unassembled WGS sequence"/>
</dbReference>
<organism evidence="3 4">
    <name type="scientific">Nelumbo nucifera</name>
    <name type="common">Sacred lotus</name>
    <dbReference type="NCBI Taxonomy" id="4432"/>
    <lineage>
        <taxon>Eukaryota</taxon>
        <taxon>Viridiplantae</taxon>
        <taxon>Streptophyta</taxon>
        <taxon>Embryophyta</taxon>
        <taxon>Tracheophyta</taxon>
        <taxon>Spermatophyta</taxon>
        <taxon>Magnoliopsida</taxon>
        <taxon>Proteales</taxon>
        <taxon>Nelumbonaceae</taxon>
        <taxon>Nelumbo</taxon>
    </lineage>
</organism>
<dbReference type="InterPro" id="IPR032567">
    <property type="entry name" value="RTL1-rel"/>
</dbReference>
<dbReference type="SUPFAM" id="SSF50630">
    <property type="entry name" value="Acid proteases"/>
    <property type="match status" value="1"/>
</dbReference>
<dbReference type="Pfam" id="PF08284">
    <property type="entry name" value="RVP_2"/>
    <property type="match status" value="1"/>
</dbReference>
<proteinExistence type="predicted"/>
<evidence type="ECO:0000313" key="3">
    <source>
        <dbReference type="EMBL" id="DAD20694.1"/>
    </source>
</evidence>
<dbReference type="InterPro" id="IPR005162">
    <property type="entry name" value="Retrotrans_gag_dom"/>
</dbReference>
<comment type="caution">
    <text evidence="3">The sequence shown here is derived from an EMBL/GenBank/DDBJ whole genome shotgun (WGS) entry which is preliminary data.</text>
</comment>
<accession>A0A822XGT1</accession>
<dbReference type="CDD" id="cd00303">
    <property type="entry name" value="retropepsin_like"/>
    <property type="match status" value="1"/>
</dbReference>
<feature type="domain" description="Retrotransposon gag" evidence="2">
    <location>
        <begin position="133"/>
        <end position="187"/>
    </location>
</feature>
<dbReference type="Gene3D" id="2.40.70.10">
    <property type="entry name" value="Acid Proteases"/>
    <property type="match status" value="1"/>
</dbReference>
<keyword evidence="4" id="KW-1185">Reference proteome</keyword>
<dbReference type="Pfam" id="PF03732">
    <property type="entry name" value="Retrotrans_gag"/>
    <property type="match status" value="1"/>
</dbReference>
<name>A0A822XGT1_NELNU</name>
<dbReference type="PANTHER" id="PTHR15503">
    <property type="entry name" value="LDOC1 RELATED"/>
    <property type="match status" value="1"/>
</dbReference>
<gene>
    <name evidence="3" type="ORF">HUJ06_022157</name>
</gene>
<evidence type="ECO:0000256" key="1">
    <source>
        <dbReference type="SAM" id="MobiDB-lite"/>
    </source>
</evidence>
<feature type="region of interest" description="Disordered" evidence="1">
    <location>
        <begin position="51"/>
        <end position="73"/>
    </location>
</feature>
<dbReference type="PANTHER" id="PTHR15503:SF22">
    <property type="entry name" value="TRANSPOSON TY3-I GAG POLYPROTEIN"/>
    <property type="match status" value="1"/>
</dbReference>
<dbReference type="AlphaFoldDB" id="A0A822XGT1"/>